<evidence type="ECO:0000259" key="3">
    <source>
        <dbReference type="Pfam" id="PF18962"/>
    </source>
</evidence>
<dbReference type="OrthoDB" id="599464at2"/>
<dbReference type="Proteomes" id="UP000186230">
    <property type="component" value="Chromosome"/>
</dbReference>
<feature type="domain" description="Secretion system C-terminal sorting" evidence="3">
    <location>
        <begin position="1690"/>
        <end position="1766"/>
    </location>
</feature>
<feature type="chain" id="PRO_5013086433" description="Secretion system C-terminal sorting domain-containing protein" evidence="2">
    <location>
        <begin position="38"/>
        <end position="1769"/>
    </location>
</feature>
<organism evidence="4 5">
    <name type="scientific">Christiangramia flava JLT2011</name>
    <dbReference type="NCBI Taxonomy" id="1229726"/>
    <lineage>
        <taxon>Bacteria</taxon>
        <taxon>Pseudomonadati</taxon>
        <taxon>Bacteroidota</taxon>
        <taxon>Flavobacteriia</taxon>
        <taxon>Flavobacteriales</taxon>
        <taxon>Flavobacteriaceae</taxon>
        <taxon>Christiangramia</taxon>
    </lineage>
</organism>
<dbReference type="RefSeq" id="WP_083643535.1">
    <property type="nucleotide sequence ID" value="NZ_CP016359.1"/>
</dbReference>
<accession>A0A1L7I250</accession>
<reference evidence="4 5" key="1">
    <citation type="submission" date="2016-07" db="EMBL/GenBank/DDBJ databases">
        <title>Multi-omics approach to identify versatile polysaccharide utilization systems of a marine flavobacterium Gramella flava.</title>
        <authorList>
            <person name="Tang K."/>
        </authorList>
    </citation>
    <scope>NUCLEOTIDE SEQUENCE [LARGE SCALE GENOMIC DNA]</scope>
    <source>
        <strain evidence="4 5">JLT2011</strain>
    </source>
</reference>
<gene>
    <name evidence="4" type="ORF">GRFL_0956</name>
</gene>
<dbReference type="EMBL" id="CP016359">
    <property type="protein sequence ID" value="APU67680.1"/>
    <property type="molecule type" value="Genomic_DNA"/>
</dbReference>
<protein>
    <recommendedName>
        <fullName evidence="3">Secretion system C-terminal sorting domain-containing protein</fullName>
    </recommendedName>
</protein>
<evidence type="ECO:0000313" key="4">
    <source>
        <dbReference type="EMBL" id="APU67680.1"/>
    </source>
</evidence>
<evidence type="ECO:0000313" key="5">
    <source>
        <dbReference type="Proteomes" id="UP000186230"/>
    </source>
</evidence>
<dbReference type="KEGG" id="gfl:GRFL_0956"/>
<proteinExistence type="predicted"/>
<dbReference type="NCBIfam" id="TIGR04183">
    <property type="entry name" value="Por_Secre_tail"/>
    <property type="match status" value="1"/>
</dbReference>
<dbReference type="Pfam" id="PF18962">
    <property type="entry name" value="Por_Secre_tail"/>
    <property type="match status" value="1"/>
</dbReference>
<keyword evidence="1 2" id="KW-0732">Signal</keyword>
<sequence length="1769" mass="188338">MKKITFWTQLGRFSFSFRIKVLVSALTFLLFSFSVHAQHPYGFMDGNVMNDNGQLDWQDVYNNSGLPAGSISTGIQFDVMNPDDIFTGGSTKDHLPISGWFNKFQDASSSDKTNILQAGAILIDGKIYFFGNRFSNEGATNIGFWFFQDDVNVLNGTFEGDHQVGDILVVAEISNGGAVGKIAAYEWRGNEANGGTIPSSEKSLIKIVDEDHPQPNVLAAIVNSVDQPTPWSYQGKGEPDPNVMPPISFFEGFINIAGLNLTNACFSSFLVETRSSFSINAILEDFIGSNFNVQPLVSIDDITDCDTEFPKELTAQVTGGIGPFTFQWKKDGTTLGGESSSSISVTEAGTYSVIVTGNGIGGLGTCDSEADTAEITILESPEIVTTPLEACEVGATAKATFTLEDGVTDSGGGSLQFYSDSGYTTLISDADNVTSGTQYLTGSATIYVRSTNEAECVGESSFSISVNLNPSPSVGDQAACDGDTNVVFSTASVAGYSYQWYVDTGSGYTELGGETGNSLTLASVALAMNGNKYKVIATDENNATNCTGEDFGTLTVNANPTPSVGDQAACDGDTNVVFSTASVAGYSYQWYVDTGSGYTELGGETGNSLTLASVALAMNGNKYKVIATDENNATNCTGEDFGTLTVNANPSPSVGDQAACDGDTNVVFSTASVAGYSYQWYVDTGSGYTELGGETGNSLTLTSVALAMNGNKYKVIATDENNATNCTGEDFGTLTVNANPSPSVGDQAACDGDTNVVFSTASVAGYSYQWYVDTGSGYTELGGETGNSLTLASVALAMDGNKYKVIATDENNATNCTGEDFGTLTVNANPSPSVGDQAACDGDTNVVFSTASVAGYSYQWYVDTGSGYTELGGETGNSLTLASVALAMNGNKYKVIATDENNATNCTGEDFGTLTVNANPSPSVGDQAACDGDTNVVFSTASVAGYSYQWYVDTGSGYTELGGETGNSLTLTSVALAMNGNKYKVIATDENNATNCTGEDFGTLTVNANPSPSVGDQAACDGDTNVVFSTASVAGYSYQWYVDTGSGYTELGGETGNSLTLASVALAMDGNKYKVIATDENNATNCTGEDFGTLTVNANPSPSVGDQAACDGDTNVVFSTASVAGYSYQWYVDTGSGYTELGGETGNSLTLASVALAMNGNKYKVIATDENNATNCTGEDFGTLTVNANPSPSVGDQAACDGDTNVVFSTASVAGYSYQWYVDTGSGYTELGGETGNSLTLTSVALAMNGNKYKVIATDENNSTNCTGEDFGTLTVSPLPTITLNVPFLDCFGDTPSVAVLEPADKSNLEFKVVRSGDDPSAQEFEEYVGPFYDLIADSDYTIIVRNVNTLCINSYDFRTPSLIDDPIDPVFEEIPVSCVTGTGGISIPGEIGEDPFNYFYYLALASDFDPENPIYEPYPEGGFTGLYPGDYLIKVVNSTYCDVGTFPFSIQQPECMSCETAFAKLEDDLNSYCFIDERPEGYDFSLDFNANRWGWTNFMETSDFTEENGYTITLDLYAGAGQCDTSKEELAGYVEVYYNEGSVNISYHTVAGYWIEGVHTYVGEEPYMWHQKGKKNPPEYTVAPGQYPFNSNGSLDYNYDTSVSPITLGGVEAFYVIAHADVCKALTSEYNDKLLAEAQDQYIQLNRRNNTIIYSPKIAGGKTQEDLAKASPENIESLEVSREPKFDAYPVPFRDNLNIGYKFDYTSDVTIQIFNMNGQLLKTYQEKNVNASDVSQLHIDFERRSSAVYIVRMITDREVFTRKIISDK</sequence>
<evidence type="ECO:0000256" key="1">
    <source>
        <dbReference type="ARBA" id="ARBA00022729"/>
    </source>
</evidence>
<feature type="signal peptide" evidence="2">
    <location>
        <begin position="1"/>
        <end position="37"/>
    </location>
</feature>
<evidence type="ECO:0000256" key="2">
    <source>
        <dbReference type="SAM" id="SignalP"/>
    </source>
</evidence>
<keyword evidence="5" id="KW-1185">Reference proteome</keyword>
<dbReference type="InterPro" id="IPR026444">
    <property type="entry name" value="Secre_tail"/>
</dbReference>
<name>A0A1L7I250_9FLAO</name>